<dbReference type="AlphaFoldDB" id="A0A7F8Q7R5"/>
<dbReference type="GeneID" id="102736134"/>
<dbReference type="GO" id="GO:0001848">
    <property type="term" value="F:complement binding"/>
    <property type="evidence" value="ECO:0007669"/>
    <property type="project" value="TreeGrafter"/>
</dbReference>
<evidence type="ECO:0000313" key="1">
    <source>
        <dbReference type="Proteomes" id="UP000245341"/>
    </source>
</evidence>
<dbReference type="GO" id="GO:0070062">
    <property type="term" value="C:extracellular exosome"/>
    <property type="evidence" value="ECO:0007669"/>
    <property type="project" value="TreeGrafter"/>
</dbReference>
<organism evidence="1 2">
    <name type="scientific">Leptonychotes weddellii</name>
    <name type="common">Weddell seal</name>
    <name type="synonym">Otaria weddellii</name>
    <dbReference type="NCBI Taxonomy" id="9713"/>
    <lineage>
        <taxon>Eukaryota</taxon>
        <taxon>Metazoa</taxon>
        <taxon>Chordata</taxon>
        <taxon>Craniata</taxon>
        <taxon>Vertebrata</taxon>
        <taxon>Euteleostomi</taxon>
        <taxon>Mammalia</taxon>
        <taxon>Eutheria</taxon>
        <taxon>Laurasiatheria</taxon>
        <taxon>Carnivora</taxon>
        <taxon>Caniformia</taxon>
        <taxon>Pinnipedia</taxon>
        <taxon>Phocidae</taxon>
        <taxon>Monachinae</taxon>
        <taxon>Lobodontini</taxon>
        <taxon>Leptonychotes</taxon>
    </lineage>
</organism>
<dbReference type="RefSeq" id="XP_030877279.1">
    <property type="nucleotide sequence ID" value="XM_031021419.1"/>
</dbReference>
<dbReference type="SUPFAM" id="SSF50814">
    <property type="entry name" value="Lipocalins"/>
    <property type="match status" value="1"/>
</dbReference>
<dbReference type="InterPro" id="IPR043245">
    <property type="entry name" value="C8G"/>
</dbReference>
<dbReference type="GO" id="GO:0006956">
    <property type="term" value="P:complement activation"/>
    <property type="evidence" value="ECO:0007669"/>
    <property type="project" value="InterPro"/>
</dbReference>
<dbReference type="InterPro" id="IPR012674">
    <property type="entry name" value="Calycin"/>
</dbReference>
<keyword evidence="1" id="KW-1185">Reference proteome</keyword>
<accession>A0A7F8Q7R5</accession>
<dbReference type="Proteomes" id="UP000245341">
    <property type="component" value="Unplaced"/>
</dbReference>
<dbReference type="Gene3D" id="2.40.128.20">
    <property type="match status" value="1"/>
</dbReference>
<gene>
    <name evidence="2" type="primary">C8G</name>
</gene>
<dbReference type="GO" id="GO:0072562">
    <property type="term" value="C:blood microparticle"/>
    <property type="evidence" value="ECO:0007669"/>
    <property type="project" value="TreeGrafter"/>
</dbReference>
<name>A0A7F8Q7R5_LEPWE</name>
<dbReference type="GO" id="GO:0005579">
    <property type="term" value="C:membrane attack complex"/>
    <property type="evidence" value="ECO:0007669"/>
    <property type="project" value="InterPro"/>
</dbReference>
<evidence type="ECO:0000313" key="2">
    <source>
        <dbReference type="RefSeq" id="XP_030877279.1"/>
    </source>
</evidence>
<reference evidence="2" key="1">
    <citation type="submission" date="2025-08" db="UniProtKB">
        <authorList>
            <consortium name="RefSeq"/>
        </authorList>
    </citation>
    <scope>IDENTIFICATION</scope>
    <source>
        <tissue evidence="2">Liver</tissue>
    </source>
</reference>
<dbReference type="PANTHER" id="PTHR47304:SF1">
    <property type="entry name" value="COMPLEMENT COMPONENT C8 GAMMA CHAIN"/>
    <property type="match status" value="1"/>
</dbReference>
<dbReference type="CTD" id="733"/>
<protein>
    <submittedName>
        <fullName evidence="2">Complement component C8 gamma chain isoform X3</fullName>
    </submittedName>
</protein>
<proteinExistence type="predicted"/>
<sequence>MLSSLQGRGSLWPWPPRAASCRSKATGLRPPYCVLLPRAQLWLSAPSRSWMGYAGRCGSSTQTRESPAASCSELCPARGARRAVDVVVGETDYQGFAVLYLEQKRRLSVKLYTRSFPASDSALSAFEQGTQRANLTEDHILFFPKYGFCEATDQFHILDETRR</sequence>
<dbReference type="PANTHER" id="PTHR47304">
    <property type="entry name" value="COMPLEMENT COMPONENT C8 GAMMA CHAIN"/>
    <property type="match status" value="1"/>
</dbReference>